<feature type="region of interest" description="Disordered" evidence="1">
    <location>
        <begin position="42"/>
        <end position="79"/>
    </location>
</feature>
<comment type="caution">
    <text evidence="2">The sequence shown here is derived from an EMBL/GenBank/DDBJ whole genome shotgun (WGS) entry which is preliminary data.</text>
</comment>
<protein>
    <submittedName>
        <fullName evidence="2">Uncharacterized protein</fullName>
    </submittedName>
</protein>
<reference evidence="2 3" key="1">
    <citation type="journal article" date="2015" name="Nature">
        <title>rRNA introns, odd ribosomes, and small enigmatic genomes across a large radiation of phyla.</title>
        <authorList>
            <person name="Brown C.T."/>
            <person name="Hug L.A."/>
            <person name="Thomas B.C."/>
            <person name="Sharon I."/>
            <person name="Castelle C.J."/>
            <person name="Singh A."/>
            <person name="Wilkins M.J."/>
            <person name="Williams K.H."/>
            <person name="Banfield J.F."/>
        </authorList>
    </citation>
    <scope>NUCLEOTIDE SEQUENCE [LARGE SCALE GENOMIC DNA]</scope>
    <source>
        <strain evidence="3">GW2011_GWA1_39_13</strain>
    </source>
</reference>
<proteinExistence type="predicted"/>
<feature type="compositionally biased region" description="Acidic residues" evidence="1">
    <location>
        <begin position="48"/>
        <end position="79"/>
    </location>
</feature>
<evidence type="ECO:0000256" key="1">
    <source>
        <dbReference type="SAM" id="MobiDB-lite"/>
    </source>
</evidence>
<sequence>MSRLYGLAALKRPVNRNKINKASMAINEIMDPLYVLKADEVEEKKDDAIEDLEEDDDEDDLDEDEEDDEDEEEELEEVI</sequence>
<evidence type="ECO:0000313" key="3">
    <source>
        <dbReference type="Proteomes" id="UP000034845"/>
    </source>
</evidence>
<evidence type="ECO:0000313" key="2">
    <source>
        <dbReference type="EMBL" id="KKR02591.1"/>
    </source>
</evidence>
<dbReference type="AlphaFoldDB" id="A0A0G0MQ86"/>
<dbReference type="Proteomes" id="UP000034845">
    <property type="component" value="Unassembled WGS sequence"/>
</dbReference>
<name>A0A0G0MQ86_YANXG</name>
<accession>A0A0G0MQ86</accession>
<organism evidence="2 3">
    <name type="scientific">Yanofskybacteria sp. (strain GW2011_GWA1_39_13)</name>
    <dbReference type="NCBI Taxonomy" id="1619019"/>
    <lineage>
        <taxon>Bacteria</taxon>
        <taxon>Candidatus Yanofskyibacteriota</taxon>
    </lineage>
</organism>
<gene>
    <name evidence="2" type="ORF">UT29_C0001G0071</name>
</gene>
<dbReference type="EMBL" id="LBWF01000001">
    <property type="protein sequence ID" value="KKR02591.1"/>
    <property type="molecule type" value="Genomic_DNA"/>
</dbReference>